<dbReference type="SUPFAM" id="SSF52283">
    <property type="entry name" value="Formate/glycerate dehydrogenase catalytic domain-like"/>
    <property type="match status" value="1"/>
</dbReference>
<evidence type="ECO:0000313" key="2">
    <source>
        <dbReference type="Proteomes" id="UP000640725"/>
    </source>
</evidence>
<dbReference type="Proteomes" id="UP000640725">
    <property type="component" value="Unassembled WGS sequence"/>
</dbReference>
<dbReference type="RefSeq" id="WP_193871531.1">
    <property type="nucleotide sequence ID" value="NZ_JADEWU010000084.1"/>
</dbReference>
<proteinExistence type="predicted"/>
<name>A0ABR9UKT8_9CYAN</name>
<dbReference type="InterPro" id="IPR036291">
    <property type="entry name" value="NAD(P)-bd_dom_sf"/>
</dbReference>
<dbReference type="PROSITE" id="PS00065">
    <property type="entry name" value="D_2_HYDROXYACID_DH_1"/>
    <property type="match status" value="1"/>
</dbReference>
<evidence type="ECO:0000313" key="1">
    <source>
        <dbReference type="EMBL" id="MBE9146159.1"/>
    </source>
</evidence>
<sequence length="353" mass="39262">MARILISHPIAENTIQKLGLNKIRSSFNFNGTDIYSLTEDVFYTDNAGEEIFYIPSIASKQSADETHDPTLETLRHALEIFQPNVLIVGNNTVNRAAIIAWRQAVGDTKKLQIIRRGVDTRAIDKTTAQKYNIIVDNLPGLNSPYVAQHMSKYLNLKNAQSNSKIAIIGVGNIGKEIAIKAIDYDLEVHLFSPSLQIPRLRLSTLLNRGIPSEKVVCAPSIEQALIKASYVAIAVPWENSQGGNNAGMIEEKHILSLTPNAGIVSASVPGIFSDQALSLMNELMWQKKIYVRIDTPKRHVETIKQHYPYLDAAHDEAFAALECQQMLDEAMLRKARAFLQKSAVASQLIYLEK</sequence>
<gene>
    <name evidence="1" type="ORF">IQ236_23490</name>
</gene>
<dbReference type="Gene3D" id="3.40.50.720">
    <property type="entry name" value="NAD(P)-binding Rossmann-like Domain"/>
    <property type="match status" value="2"/>
</dbReference>
<accession>A0ABR9UKT8</accession>
<comment type="caution">
    <text evidence="1">The sequence shown here is derived from an EMBL/GenBank/DDBJ whole genome shotgun (WGS) entry which is preliminary data.</text>
</comment>
<dbReference type="EMBL" id="JADEWU010000084">
    <property type="protein sequence ID" value="MBE9146159.1"/>
    <property type="molecule type" value="Genomic_DNA"/>
</dbReference>
<dbReference type="SUPFAM" id="SSF51735">
    <property type="entry name" value="NAD(P)-binding Rossmann-fold domains"/>
    <property type="match status" value="1"/>
</dbReference>
<protein>
    <submittedName>
        <fullName evidence="1">Phosphoglycerate dehydrogenase</fullName>
    </submittedName>
</protein>
<reference evidence="1 2" key="1">
    <citation type="submission" date="2020-10" db="EMBL/GenBank/DDBJ databases">
        <authorList>
            <person name="Castelo-Branco R."/>
            <person name="Eusebio N."/>
            <person name="Adriana R."/>
            <person name="Vieira A."/>
            <person name="Brugerolle De Fraissinette N."/>
            <person name="Rezende De Castro R."/>
            <person name="Schneider M.P."/>
            <person name="Vasconcelos V."/>
            <person name="Leao P.N."/>
        </authorList>
    </citation>
    <scope>NUCLEOTIDE SEQUENCE [LARGE SCALE GENOMIC DNA]</scope>
    <source>
        <strain evidence="1 2">LEGE 06226</strain>
    </source>
</reference>
<dbReference type="InterPro" id="IPR029752">
    <property type="entry name" value="D-isomer_DH_CS1"/>
</dbReference>
<organism evidence="1 2">
    <name type="scientific">Planktothrix mougeotii LEGE 06226</name>
    <dbReference type="NCBI Taxonomy" id="1828728"/>
    <lineage>
        <taxon>Bacteria</taxon>
        <taxon>Bacillati</taxon>
        <taxon>Cyanobacteriota</taxon>
        <taxon>Cyanophyceae</taxon>
        <taxon>Oscillatoriophycideae</taxon>
        <taxon>Oscillatoriales</taxon>
        <taxon>Microcoleaceae</taxon>
        <taxon>Planktothrix</taxon>
    </lineage>
</organism>
<keyword evidence="2" id="KW-1185">Reference proteome</keyword>